<accession>A0A8C2T0K1</accession>
<dbReference type="GeneID" id="107325896"/>
<reference evidence="2" key="3">
    <citation type="submission" date="2025-09" db="UniProtKB">
        <authorList>
            <consortium name="Ensembl"/>
        </authorList>
    </citation>
    <scope>IDENTIFICATION</scope>
</reference>
<dbReference type="RefSeq" id="XP_015742644.1">
    <property type="nucleotide sequence ID" value="XM_015887158.2"/>
</dbReference>
<dbReference type="Ensembl" id="ENSCJPT00005007897.1">
    <property type="protein sequence ID" value="ENSCJPP00005004795.1"/>
    <property type="gene ID" value="ENSCJPG00005004653.1"/>
</dbReference>
<dbReference type="GeneTree" id="ENSGT00400000024875"/>
<sequence length="369" mass="41460">MLINKLCLATALLFLTPNGVNGAPGWPMGRKLLQHPASSRTAFQIAQGKELPSWLSWEPFRVELLPNSVSNWNAYINMTEYVCLPKAWTCSVGSYVPNHGPYCSYSLGGAQKSFEFNLLVNKGKLEALRWVDDSFGDIPENAVESCESFDIYVGRNRYGLGKVSKEHRALFVVVDGEEIWFKWYQVLTVKTGPSNITISSVVYNLSAVMEHSEDVAIRKTEVKNEGCRGMKPDVTLEEAIEVEQDWELDHEIFRNVRGVLKAPMLVFNGKKWDVTNVTNITWVGRASAGEYIEHSHKIKVEMQPRTMCTVVMTGRRLDARIPFSANLTRDFGDGQPHWVEVTGVTRSQQVVDIQVGIESCRPLPASTQC</sequence>
<reference evidence="2" key="2">
    <citation type="submission" date="2025-08" db="UniProtKB">
        <authorList>
            <consortium name="Ensembl"/>
        </authorList>
    </citation>
    <scope>IDENTIFICATION</scope>
</reference>
<dbReference type="Proteomes" id="UP000694412">
    <property type="component" value="Chromosome LGE64"/>
</dbReference>
<dbReference type="PANTHER" id="PTHR31649:SF1">
    <property type="entry name" value="FARNESOIC ACID O-METHYL TRANSFERASE DOMAIN-CONTAINING PROTEIN"/>
    <property type="match status" value="1"/>
</dbReference>
<dbReference type="Pfam" id="PF11901">
    <property type="entry name" value="DM9"/>
    <property type="match status" value="1"/>
</dbReference>
<proteinExistence type="predicted"/>
<dbReference type="AlphaFoldDB" id="A0A8C2T0K1"/>
<dbReference type="OrthoDB" id="1925699at2759"/>
<dbReference type="KEGG" id="cjo:107325896"/>
<reference evidence="2" key="1">
    <citation type="submission" date="2015-11" db="EMBL/GenBank/DDBJ databases">
        <authorList>
            <consortium name="International Coturnix japonica Genome Analysis Consortium"/>
            <person name="Warren W."/>
            <person name="Burt D.W."/>
            <person name="Antin P.B."/>
            <person name="Lanford R."/>
            <person name="Gros J."/>
            <person name="Wilson R.K."/>
        </authorList>
    </citation>
    <scope>NUCLEOTIDE SEQUENCE [LARGE SCALE GENOMIC DNA]</scope>
</reference>
<evidence type="ECO:0000313" key="2">
    <source>
        <dbReference type="Ensembl" id="ENSCJPP00005004795.1"/>
    </source>
</evidence>
<name>A0A8C2T0K1_COTJA</name>
<organism evidence="2 3">
    <name type="scientific">Coturnix japonica</name>
    <name type="common">Japanese quail</name>
    <name type="synonym">Coturnix coturnix japonica</name>
    <dbReference type="NCBI Taxonomy" id="93934"/>
    <lineage>
        <taxon>Eukaryota</taxon>
        <taxon>Metazoa</taxon>
        <taxon>Chordata</taxon>
        <taxon>Craniata</taxon>
        <taxon>Vertebrata</taxon>
        <taxon>Euteleostomi</taxon>
        <taxon>Archelosauria</taxon>
        <taxon>Archosauria</taxon>
        <taxon>Dinosauria</taxon>
        <taxon>Saurischia</taxon>
        <taxon>Theropoda</taxon>
        <taxon>Coelurosauria</taxon>
        <taxon>Aves</taxon>
        <taxon>Neognathae</taxon>
        <taxon>Galloanserae</taxon>
        <taxon>Galliformes</taxon>
        <taxon>Phasianidae</taxon>
        <taxon>Perdicinae</taxon>
        <taxon>Coturnix</taxon>
    </lineage>
</organism>
<dbReference type="PANTHER" id="PTHR31649">
    <property type="entry name" value="AGAP009604-PA"/>
    <property type="match status" value="1"/>
</dbReference>
<protein>
    <submittedName>
        <fullName evidence="2">Natterin-3-like</fullName>
    </submittedName>
</protein>
<dbReference type="CDD" id="cd20220">
    <property type="entry name" value="PFM_natterin-3-like"/>
    <property type="match status" value="1"/>
</dbReference>
<dbReference type="SMART" id="SM00696">
    <property type="entry name" value="DM9"/>
    <property type="match status" value="1"/>
</dbReference>
<keyword evidence="1" id="KW-0732">Signal</keyword>
<keyword evidence="3" id="KW-1185">Reference proteome</keyword>
<dbReference type="InterPro" id="IPR006616">
    <property type="entry name" value="DM9_repeat"/>
</dbReference>
<dbReference type="SUPFAM" id="SSF56973">
    <property type="entry name" value="Aerolisin/ETX pore-forming domain"/>
    <property type="match status" value="1"/>
</dbReference>
<feature type="signal peptide" evidence="1">
    <location>
        <begin position="1"/>
        <end position="22"/>
    </location>
</feature>
<gene>
    <name evidence="2" type="primary">LOC107325896</name>
</gene>
<evidence type="ECO:0000313" key="3">
    <source>
        <dbReference type="Proteomes" id="UP000694412"/>
    </source>
</evidence>
<evidence type="ECO:0000256" key="1">
    <source>
        <dbReference type="SAM" id="SignalP"/>
    </source>
</evidence>
<dbReference type="Gene3D" id="2.170.15.10">
    <property type="entry name" value="Proaerolysin, chain A, domain 3"/>
    <property type="match status" value="1"/>
</dbReference>
<feature type="chain" id="PRO_5034762495" evidence="1">
    <location>
        <begin position="23"/>
        <end position="369"/>
    </location>
</feature>